<dbReference type="Gene3D" id="3.30.750.140">
    <property type="match status" value="1"/>
</dbReference>
<organism evidence="2 3">
    <name type="scientific">Pseudomonas typographi</name>
    <dbReference type="NCBI Taxonomy" id="2715964"/>
    <lineage>
        <taxon>Bacteria</taxon>
        <taxon>Pseudomonadati</taxon>
        <taxon>Pseudomonadota</taxon>
        <taxon>Gammaproteobacteria</taxon>
        <taxon>Pseudomonadales</taxon>
        <taxon>Pseudomonadaceae</taxon>
        <taxon>Pseudomonas</taxon>
    </lineage>
</organism>
<dbReference type="RefSeq" id="WP_190425415.1">
    <property type="nucleotide sequence ID" value="NZ_JAAOCA010000039.1"/>
</dbReference>
<dbReference type="InterPro" id="IPR038610">
    <property type="entry name" value="FliK-like_C_sf"/>
</dbReference>
<dbReference type="InterPro" id="IPR021136">
    <property type="entry name" value="Flagellar_hook_control-like_C"/>
</dbReference>
<dbReference type="Proteomes" id="UP000805841">
    <property type="component" value="Unassembled WGS sequence"/>
</dbReference>
<keyword evidence="2" id="KW-0966">Cell projection</keyword>
<gene>
    <name evidence="2" type="ORF">HAQ05_23740</name>
</gene>
<accession>A0ABR7Z8U7</accession>
<protein>
    <submittedName>
        <fullName evidence="2">Flagellar hook-length control protein FliK</fullName>
    </submittedName>
</protein>
<proteinExistence type="predicted"/>
<evidence type="ECO:0000313" key="3">
    <source>
        <dbReference type="Proteomes" id="UP000805841"/>
    </source>
</evidence>
<dbReference type="EMBL" id="JAAOCA010000039">
    <property type="protein sequence ID" value="MBD1601693.1"/>
    <property type="molecule type" value="Genomic_DNA"/>
</dbReference>
<reference evidence="2 3" key="1">
    <citation type="journal article" date="2020" name="Insects">
        <title>Bacteria Belonging to Pseudomonas typographi sp. nov. from the Bark Beetle Ips typographus Have Genomic Potential to Aid in the Host Ecology.</title>
        <authorList>
            <person name="Peral-Aranega E."/>
            <person name="Saati-Santamaria Z."/>
            <person name="Kolarik M."/>
            <person name="Rivas R."/>
            <person name="Garcia-Fraile P."/>
        </authorList>
    </citation>
    <scope>NUCLEOTIDE SEQUENCE [LARGE SCALE GENOMIC DNA]</scope>
    <source>
        <strain evidence="2 3">CA3A</strain>
    </source>
</reference>
<evidence type="ECO:0000259" key="1">
    <source>
        <dbReference type="Pfam" id="PF02120"/>
    </source>
</evidence>
<name>A0ABR7Z8U7_9PSED</name>
<keyword evidence="2" id="KW-0282">Flagellum</keyword>
<keyword evidence="3" id="KW-1185">Reference proteome</keyword>
<feature type="domain" description="Flagellar hook-length control protein-like C-terminal" evidence="1">
    <location>
        <begin position="443"/>
        <end position="515"/>
    </location>
</feature>
<comment type="caution">
    <text evidence="2">The sequence shown here is derived from an EMBL/GenBank/DDBJ whole genome shotgun (WGS) entry which is preliminary data.</text>
</comment>
<evidence type="ECO:0000313" key="2">
    <source>
        <dbReference type="EMBL" id="MBD1601693.1"/>
    </source>
</evidence>
<keyword evidence="2" id="KW-0969">Cilium</keyword>
<sequence>MPSEINPVAAPAALATAQRNAANVGEVLKLLQPIGESLQPGQTATAEVLAVKQVLAQNVQSFQLLLALTLGNGKTLTVQVGAGQPLAQGTQLLVQKLFSEQLMVTSPTGDNRGSLTALDTRQLPIGTLLQGKVLTSILLPPQTPGGAVTYRSTVVLLNTALAGQSLAIDSPQPLRLGSLLSAQVQGSQALRWVQVGNRLDQLAVQQQLSTQQSRQASLPGLLALLQNVQGKPNLPAGVAQSAQALLASLPNVAQMVTPQAVAQALQNSGVFLESSVLTGLHRPELAAPDLKTALLRLVAQVLPNLPAGQYINPATLATWVQAMARNPQSNRLRNALGQAGAAAPAGAINADFPLPLRNVDARDDEDELQTLLRLASAVLSRVQSHQLSSLEHSGIQPDGKLLSTWQMEIPLRHFSDIVPLQVRLQSEERPDEAPRRDNEGRELPKRKLWRLELAFDLAPLGPLQVQAQLVGEQLSSQLWAENPATAALVQSQLGYLRERLGGAGLTVGDLDCHLGLPARGPRTQLEQRWVDETA</sequence>
<dbReference type="Pfam" id="PF02120">
    <property type="entry name" value="Flg_hook"/>
    <property type="match status" value="1"/>
</dbReference>